<proteinExistence type="predicted"/>
<gene>
    <name evidence="2" type="ORF">J4727_02775</name>
</gene>
<reference evidence="2" key="1">
    <citation type="submission" date="2021-03" db="EMBL/GenBank/DDBJ databases">
        <title>Molecular epidemiology and mechanisms of colistin and carbapenem resistance in Enterobacteriaceae from clinical isolates, the environment and porcine samples in Pretoria, South Africa.</title>
        <authorList>
            <person name="Bogoshi D."/>
            <person name="Mbelle N.M."/>
            <person name="Naidoo V."/>
            <person name="Osei Sekyere J."/>
        </authorList>
    </citation>
    <scope>NUCLEOTIDE SEQUENCE</scope>
    <source>
        <strain evidence="2">C052</strain>
    </source>
</reference>
<evidence type="ECO:0000313" key="2">
    <source>
        <dbReference type="EMBL" id="MBO1915836.1"/>
    </source>
</evidence>
<evidence type="ECO:0000313" key="3">
    <source>
        <dbReference type="Proteomes" id="UP000664477"/>
    </source>
</evidence>
<accession>A0A939SL90</accession>
<evidence type="ECO:0000256" key="1">
    <source>
        <dbReference type="SAM" id="Phobius"/>
    </source>
</evidence>
<keyword evidence="1" id="KW-0812">Transmembrane</keyword>
<dbReference type="AlphaFoldDB" id="A0A939SL90"/>
<keyword evidence="1" id="KW-0472">Membrane</keyword>
<name>A0A939SL90_PRORE</name>
<feature type="transmembrane region" description="Helical" evidence="1">
    <location>
        <begin position="37"/>
        <end position="55"/>
    </location>
</feature>
<keyword evidence="1" id="KW-1133">Transmembrane helix</keyword>
<feature type="transmembrane region" description="Helical" evidence="1">
    <location>
        <begin position="6"/>
        <end position="25"/>
    </location>
</feature>
<dbReference type="Proteomes" id="UP000664477">
    <property type="component" value="Unassembled WGS sequence"/>
</dbReference>
<dbReference type="EMBL" id="JAGETQ010000008">
    <property type="protein sequence ID" value="MBO1915836.1"/>
    <property type="molecule type" value="Genomic_DNA"/>
</dbReference>
<sequence>MINIFSYLGLVLFFSTLSVAIYTRINQFMISYLEGEYNLGIYSVAVTLSTAWIFMQSQ</sequence>
<organism evidence="2 3">
    <name type="scientific">Providencia rettgeri</name>
    <dbReference type="NCBI Taxonomy" id="587"/>
    <lineage>
        <taxon>Bacteria</taxon>
        <taxon>Pseudomonadati</taxon>
        <taxon>Pseudomonadota</taxon>
        <taxon>Gammaproteobacteria</taxon>
        <taxon>Enterobacterales</taxon>
        <taxon>Morganellaceae</taxon>
        <taxon>Providencia</taxon>
    </lineage>
</organism>
<comment type="caution">
    <text evidence="2">The sequence shown here is derived from an EMBL/GenBank/DDBJ whole genome shotgun (WGS) entry which is preliminary data.</text>
</comment>
<protein>
    <submittedName>
        <fullName evidence="2">Oligosaccharide flippase family protein</fullName>
    </submittedName>
</protein>